<keyword evidence="1" id="KW-0560">Oxidoreductase</keyword>
<evidence type="ECO:0000313" key="5">
    <source>
        <dbReference type="Proteomes" id="UP000763505"/>
    </source>
</evidence>
<sequence>MEFGISSFGDVESPTGSIPHAQRLQEIIEEMKMTDKVGLDIFAIGEHHRKDYAVSSPDTLLAAGAAVTKNIKLSTAVTVLSSEDPIRVWERFATIDGISNGRAEIMAGRGSFIESFPLFGYELNDYEQLFEEKLALLVELQKGHRDKLPITFRGELQHSVENITLYPDTVQETLPIWIAAGGSPGSAVRAAKYGLPLMLAVIGGSPYQFRDFIDLYKRSWISSNHKIEDLQFGLNMHGFIADTNEEAKEIYFPAASHMMNRIGSERGWGATYTENYFDRLTSETGALLVGDVETVAQKLSTFIRALGVTRFIMQTPVGYIKHDAVLKNIELFGTKVVPRVKELLAEEN</sequence>
<dbReference type="GO" id="GO:0016705">
    <property type="term" value="F:oxidoreductase activity, acting on paired donors, with incorporation or reduction of molecular oxygen"/>
    <property type="evidence" value="ECO:0007669"/>
    <property type="project" value="InterPro"/>
</dbReference>
<evidence type="ECO:0000313" key="4">
    <source>
        <dbReference type="EMBL" id="HJE19081.1"/>
    </source>
</evidence>
<dbReference type="Pfam" id="PF00296">
    <property type="entry name" value="Bac_luciferase"/>
    <property type="match status" value="1"/>
</dbReference>
<gene>
    <name evidence="4" type="ORF">K8V35_01835</name>
</gene>
<reference evidence="4" key="2">
    <citation type="submission" date="2021-09" db="EMBL/GenBank/DDBJ databases">
        <authorList>
            <person name="Gilroy R."/>
        </authorList>
    </citation>
    <scope>NUCLEOTIDE SEQUENCE</scope>
    <source>
        <strain evidence="4">6019</strain>
    </source>
</reference>
<dbReference type="Proteomes" id="UP000763505">
    <property type="component" value="Unassembled WGS sequence"/>
</dbReference>
<dbReference type="PANTHER" id="PTHR30137:SF8">
    <property type="entry name" value="BLR5498 PROTEIN"/>
    <property type="match status" value="1"/>
</dbReference>
<dbReference type="EMBL" id="DYYI01000017">
    <property type="protein sequence ID" value="HJE19081.1"/>
    <property type="molecule type" value="Genomic_DNA"/>
</dbReference>
<evidence type="ECO:0000259" key="3">
    <source>
        <dbReference type="Pfam" id="PF00296"/>
    </source>
</evidence>
<evidence type="ECO:0000256" key="2">
    <source>
        <dbReference type="ARBA" id="ARBA00023033"/>
    </source>
</evidence>
<name>A0A921DWL6_9STAP</name>
<dbReference type="PANTHER" id="PTHR30137">
    <property type="entry name" value="LUCIFERASE-LIKE MONOOXYGENASE"/>
    <property type="match status" value="1"/>
</dbReference>
<proteinExistence type="predicted"/>
<protein>
    <submittedName>
        <fullName evidence="4">LLM class flavin-dependent oxidoreductase</fullName>
    </submittedName>
</protein>
<dbReference type="SUPFAM" id="SSF51679">
    <property type="entry name" value="Bacterial luciferase-like"/>
    <property type="match status" value="1"/>
</dbReference>
<dbReference type="InterPro" id="IPR036661">
    <property type="entry name" value="Luciferase-like_sf"/>
</dbReference>
<keyword evidence="2" id="KW-0503">Monooxygenase</keyword>
<organism evidence="4 5">
    <name type="scientific">Aliicoccus persicus</name>
    <dbReference type="NCBI Taxonomy" id="930138"/>
    <lineage>
        <taxon>Bacteria</taxon>
        <taxon>Bacillati</taxon>
        <taxon>Bacillota</taxon>
        <taxon>Bacilli</taxon>
        <taxon>Bacillales</taxon>
        <taxon>Staphylococcaceae</taxon>
        <taxon>Aliicoccus</taxon>
    </lineage>
</organism>
<accession>A0A921DWL6</accession>
<dbReference type="GO" id="GO:0005829">
    <property type="term" value="C:cytosol"/>
    <property type="evidence" value="ECO:0007669"/>
    <property type="project" value="TreeGrafter"/>
</dbReference>
<dbReference type="GO" id="GO:0004497">
    <property type="term" value="F:monooxygenase activity"/>
    <property type="evidence" value="ECO:0007669"/>
    <property type="project" value="UniProtKB-KW"/>
</dbReference>
<comment type="caution">
    <text evidence="4">The sequence shown here is derived from an EMBL/GenBank/DDBJ whole genome shotgun (WGS) entry which is preliminary data.</text>
</comment>
<evidence type="ECO:0000256" key="1">
    <source>
        <dbReference type="ARBA" id="ARBA00023002"/>
    </source>
</evidence>
<feature type="domain" description="Luciferase-like" evidence="3">
    <location>
        <begin position="1"/>
        <end position="309"/>
    </location>
</feature>
<reference evidence="4" key="1">
    <citation type="journal article" date="2021" name="PeerJ">
        <title>Extensive microbial diversity within the chicken gut microbiome revealed by metagenomics and culture.</title>
        <authorList>
            <person name="Gilroy R."/>
            <person name="Ravi A."/>
            <person name="Getino M."/>
            <person name="Pursley I."/>
            <person name="Horton D.L."/>
            <person name="Alikhan N.F."/>
            <person name="Baker D."/>
            <person name="Gharbi K."/>
            <person name="Hall N."/>
            <person name="Watson M."/>
            <person name="Adriaenssens E.M."/>
            <person name="Foster-Nyarko E."/>
            <person name="Jarju S."/>
            <person name="Secka A."/>
            <person name="Antonio M."/>
            <person name="Oren A."/>
            <person name="Chaudhuri R.R."/>
            <person name="La Ragione R."/>
            <person name="Hildebrand F."/>
            <person name="Pallen M.J."/>
        </authorList>
    </citation>
    <scope>NUCLEOTIDE SEQUENCE</scope>
    <source>
        <strain evidence="4">6019</strain>
    </source>
</reference>
<dbReference type="Gene3D" id="3.20.20.30">
    <property type="entry name" value="Luciferase-like domain"/>
    <property type="match status" value="1"/>
</dbReference>
<dbReference type="InterPro" id="IPR050766">
    <property type="entry name" value="Bact_Lucif_Oxidored"/>
</dbReference>
<dbReference type="AlphaFoldDB" id="A0A921DWL6"/>
<dbReference type="InterPro" id="IPR011251">
    <property type="entry name" value="Luciferase-like_dom"/>
</dbReference>